<feature type="compositionally biased region" description="Basic and acidic residues" evidence="1">
    <location>
        <begin position="211"/>
        <end position="226"/>
    </location>
</feature>
<dbReference type="AlphaFoldDB" id="A0AAW1K2B4"/>
<dbReference type="Proteomes" id="UP001458880">
    <property type="component" value="Unassembled WGS sequence"/>
</dbReference>
<sequence length="257" mass="29536">MAKQSSDDSSDNLQPFAIAGKEVPFMGTAKFKKKCQITLKKGSIPIAKPSRRLPQTIVINLKVKLDELEDKGTKPSRRLPQTIVINLKVKLDELEDKGIISKVTYPSEWSRTQLIVLKNSQVCAEEYFKESYSTDRPQGIEAPEVTQDNETNGNAGFVKYILDDILKEEVMRIEILNKIKVVDIRSLPKAPPIRQNKRKSEPGCPRVYIDTPEKDKIEQKEEQKQLKDEKKLREVKKVKSKFFIKVHLLKNMRNSFL</sequence>
<protein>
    <submittedName>
        <fullName evidence="2">Uncharacterized protein</fullName>
    </submittedName>
</protein>
<evidence type="ECO:0000313" key="2">
    <source>
        <dbReference type="EMBL" id="KAK9711224.1"/>
    </source>
</evidence>
<comment type="caution">
    <text evidence="2">The sequence shown here is derived from an EMBL/GenBank/DDBJ whole genome shotgun (WGS) entry which is preliminary data.</text>
</comment>
<evidence type="ECO:0000313" key="3">
    <source>
        <dbReference type="Proteomes" id="UP001458880"/>
    </source>
</evidence>
<name>A0AAW1K2B4_POPJA</name>
<gene>
    <name evidence="2" type="ORF">QE152_g25622</name>
</gene>
<reference evidence="2 3" key="1">
    <citation type="journal article" date="2024" name="BMC Genomics">
        <title>De novo assembly and annotation of Popillia japonica's genome with initial clues to its potential as an invasive pest.</title>
        <authorList>
            <person name="Cucini C."/>
            <person name="Boschi S."/>
            <person name="Funari R."/>
            <person name="Cardaioli E."/>
            <person name="Iannotti N."/>
            <person name="Marturano G."/>
            <person name="Paoli F."/>
            <person name="Bruttini M."/>
            <person name="Carapelli A."/>
            <person name="Frati F."/>
            <person name="Nardi F."/>
        </authorList>
    </citation>
    <scope>NUCLEOTIDE SEQUENCE [LARGE SCALE GENOMIC DNA]</scope>
    <source>
        <strain evidence="2">DMR45628</strain>
    </source>
</reference>
<evidence type="ECO:0000256" key="1">
    <source>
        <dbReference type="SAM" id="MobiDB-lite"/>
    </source>
</evidence>
<organism evidence="2 3">
    <name type="scientific">Popillia japonica</name>
    <name type="common">Japanese beetle</name>
    <dbReference type="NCBI Taxonomy" id="7064"/>
    <lineage>
        <taxon>Eukaryota</taxon>
        <taxon>Metazoa</taxon>
        <taxon>Ecdysozoa</taxon>
        <taxon>Arthropoda</taxon>
        <taxon>Hexapoda</taxon>
        <taxon>Insecta</taxon>
        <taxon>Pterygota</taxon>
        <taxon>Neoptera</taxon>
        <taxon>Endopterygota</taxon>
        <taxon>Coleoptera</taxon>
        <taxon>Polyphaga</taxon>
        <taxon>Scarabaeiformia</taxon>
        <taxon>Scarabaeidae</taxon>
        <taxon>Rutelinae</taxon>
        <taxon>Popillia</taxon>
    </lineage>
</organism>
<proteinExistence type="predicted"/>
<accession>A0AAW1K2B4</accession>
<feature type="region of interest" description="Disordered" evidence="1">
    <location>
        <begin position="192"/>
        <end position="226"/>
    </location>
</feature>
<keyword evidence="3" id="KW-1185">Reference proteome</keyword>
<dbReference type="EMBL" id="JASPKY010000283">
    <property type="protein sequence ID" value="KAK9711224.1"/>
    <property type="molecule type" value="Genomic_DNA"/>
</dbReference>